<evidence type="ECO:0000256" key="2">
    <source>
        <dbReference type="ARBA" id="ARBA00009500"/>
    </source>
</evidence>
<evidence type="ECO:0000256" key="5">
    <source>
        <dbReference type="ARBA" id="ARBA00022665"/>
    </source>
</evidence>
<dbReference type="PRINTS" id="PR00780">
    <property type="entry name" value="LEUSERPINII"/>
</dbReference>
<name>A0ABQ0FES0_APOSI</name>
<keyword evidence="16" id="KW-1185">Reference proteome</keyword>
<evidence type="ECO:0000256" key="11">
    <source>
        <dbReference type="ARBA" id="ARBA00043180"/>
    </source>
</evidence>
<dbReference type="Proteomes" id="UP001623349">
    <property type="component" value="Unassembled WGS sequence"/>
</dbReference>
<dbReference type="Pfam" id="PF00079">
    <property type="entry name" value="Serpin"/>
    <property type="match status" value="1"/>
</dbReference>
<feature type="signal peptide" evidence="13">
    <location>
        <begin position="1"/>
        <end position="22"/>
    </location>
</feature>
<sequence length="397" mass="44547">MSLALYPCLLWLCTNGLWTAQASTNEGSSPHRDLAPTNVDFAFNSYQRWVAQNSDKNTLISPVSISMALAMMSLGSRGSTKSLQNLGFNLTKMSEDEIHRGFQDLGVLFKQSNTGLEMKMGNAMFLPQNLKLKDSFLAHSKHYYESEALTIPLEDWSKASQQINKYVKKKTQGKIEHVVSDLDGPATPILVNYIFLKGTWKFPFSPENTREEDFYVNETSTVKVPMMVQSGSIDYFHDSEIPCQLIQMNYVGNGTAFFILPDQGQMDTVIAALNRDTIDRWGKLVTPRQVNLYIPKFSMSDTYDLKDVMADVGIKDLFTNQSDFSGTTEDIPLTLTVVHKATLQLDEGNVLPVATNGTLPHLPSESLTVKFNQPFILLIFDKYSWSSLMMSKILNPA</sequence>
<feature type="chain" id="PRO_5047044601" description="Corticosteroid-binding globulin" evidence="13">
    <location>
        <begin position="23"/>
        <end position="397"/>
    </location>
</feature>
<keyword evidence="13" id="KW-0732">Signal</keyword>
<evidence type="ECO:0000313" key="16">
    <source>
        <dbReference type="Proteomes" id="UP001623349"/>
    </source>
</evidence>
<evidence type="ECO:0000256" key="9">
    <source>
        <dbReference type="ARBA" id="ARBA00039186"/>
    </source>
</evidence>
<evidence type="ECO:0000256" key="12">
    <source>
        <dbReference type="RuleBase" id="RU000411"/>
    </source>
</evidence>
<comment type="function">
    <text evidence="8">Major transport protein for glucocorticoids and progestins in the blood of almost all vertebrate species.</text>
</comment>
<feature type="domain" description="Serpin" evidence="14">
    <location>
        <begin position="43"/>
        <end position="396"/>
    </location>
</feature>
<dbReference type="InterPro" id="IPR023796">
    <property type="entry name" value="Serpin_dom"/>
</dbReference>
<evidence type="ECO:0000313" key="15">
    <source>
        <dbReference type="EMBL" id="GAB1297742.1"/>
    </source>
</evidence>
<reference evidence="15 16" key="1">
    <citation type="submission" date="2024-08" db="EMBL/GenBank/DDBJ databases">
        <title>The draft genome of Apodemus speciosus.</title>
        <authorList>
            <person name="Nabeshima K."/>
            <person name="Suzuki S."/>
            <person name="Onuma M."/>
        </authorList>
    </citation>
    <scope>NUCLEOTIDE SEQUENCE [LARGE SCALE GENOMIC DNA]</scope>
    <source>
        <strain evidence="15">IB14-021</strain>
    </source>
</reference>
<dbReference type="SMART" id="SM00093">
    <property type="entry name" value="SERPIN"/>
    <property type="match status" value="1"/>
</dbReference>
<dbReference type="PANTHER" id="PTHR11461">
    <property type="entry name" value="SERINE PROTEASE INHIBITOR, SERPIN"/>
    <property type="match status" value="1"/>
</dbReference>
<evidence type="ECO:0000256" key="10">
    <source>
        <dbReference type="ARBA" id="ARBA00041777"/>
    </source>
</evidence>
<evidence type="ECO:0000256" key="4">
    <source>
        <dbReference type="ARBA" id="ARBA00022525"/>
    </source>
</evidence>
<dbReference type="InterPro" id="IPR036186">
    <property type="entry name" value="Serpin_sf"/>
</dbReference>
<evidence type="ECO:0000256" key="8">
    <source>
        <dbReference type="ARBA" id="ARBA00037222"/>
    </source>
</evidence>
<accession>A0ABQ0FES0</accession>
<comment type="subcellular location">
    <subcellularLocation>
        <location evidence="1">Secreted</location>
    </subcellularLocation>
</comment>
<dbReference type="InterPro" id="IPR023795">
    <property type="entry name" value="Serpin_CS"/>
</dbReference>
<dbReference type="EMBL" id="BAAFST010000012">
    <property type="protein sequence ID" value="GAB1297742.1"/>
    <property type="molecule type" value="Genomic_DNA"/>
</dbReference>
<dbReference type="CDD" id="cd19554">
    <property type="entry name" value="serpinA6_CBG"/>
    <property type="match status" value="1"/>
</dbReference>
<comment type="caution">
    <text evidence="15">The sequence shown here is derived from an EMBL/GenBank/DDBJ whole genome shotgun (WGS) entry which is preliminary data.</text>
</comment>
<organism evidence="15 16">
    <name type="scientific">Apodemus speciosus</name>
    <name type="common">Large Japanese field mouse</name>
    <dbReference type="NCBI Taxonomy" id="105296"/>
    <lineage>
        <taxon>Eukaryota</taxon>
        <taxon>Metazoa</taxon>
        <taxon>Chordata</taxon>
        <taxon>Craniata</taxon>
        <taxon>Vertebrata</taxon>
        <taxon>Euteleostomi</taxon>
        <taxon>Mammalia</taxon>
        <taxon>Eutheria</taxon>
        <taxon>Euarchontoglires</taxon>
        <taxon>Glires</taxon>
        <taxon>Rodentia</taxon>
        <taxon>Myomorpha</taxon>
        <taxon>Muroidea</taxon>
        <taxon>Muridae</taxon>
        <taxon>Murinae</taxon>
        <taxon>Apodemus</taxon>
    </lineage>
</organism>
<dbReference type="InterPro" id="IPR042178">
    <property type="entry name" value="Serpin_sf_1"/>
</dbReference>
<keyword evidence="6" id="KW-0446">Lipid-binding</keyword>
<proteinExistence type="inferred from homology"/>
<evidence type="ECO:0000256" key="6">
    <source>
        <dbReference type="ARBA" id="ARBA00023121"/>
    </source>
</evidence>
<evidence type="ECO:0000256" key="13">
    <source>
        <dbReference type="SAM" id="SignalP"/>
    </source>
</evidence>
<keyword evidence="7" id="KW-0325">Glycoprotein</keyword>
<dbReference type="PROSITE" id="PS00284">
    <property type="entry name" value="SERPIN"/>
    <property type="match status" value="1"/>
</dbReference>
<evidence type="ECO:0000256" key="7">
    <source>
        <dbReference type="ARBA" id="ARBA00023180"/>
    </source>
</evidence>
<protein>
    <recommendedName>
        <fullName evidence="9">Corticosteroid-binding globulin</fullName>
    </recommendedName>
    <alternativeName>
        <fullName evidence="11">Serpin A6</fullName>
    </alternativeName>
    <alternativeName>
        <fullName evidence="10">Transcortin</fullName>
    </alternativeName>
</protein>
<evidence type="ECO:0000256" key="3">
    <source>
        <dbReference type="ARBA" id="ARBA00022448"/>
    </source>
</evidence>
<dbReference type="InterPro" id="IPR042185">
    <property type="entry name" value="Serpin_sf_2"/>
</dbReference>
<dbReference type="PANTHER" id="PTHR11461:SF34">
    <property type="entry name" value="CORTICOSTEROID-BINDING GLOBULIN"/>
    <property type="match status" value="1"/>
</dbReference>
<dbReference type="InterPro" id="IPR000215">
    <property type="entry name" value="Serpin_fam"/>
</dbReference>
<dbReference type="Gene3D" id="3.30.497.10">
    <property type="entry name" value="Antithrombin, subunit I, domain 2"/>
    <property type="match status" value="1"/>
</dbReference>
<dbReference type="Gene3D" id="2.30.39.10">
    <property type="entry name" value="Alpha-1-antitrypsin, domain 1"/>
    <property type="match status" value="1"/>
</dbReference>
<keyword evidence="5" id="KW-0754">Steroid-binding</keyword>
<dbReference type="SUPFAM" id="SSF56574">
    <property type="entry name" value="Serpins"/>
    <property type="match status" value="1"/>
</dbReference>
<evidence type="ECO:0000259" key="14">
    <source>
        <dbReference type="SMART" id="SM00093"/>
    </source>
</evidence>
<comment type="similarity">
    <text evidence="2 12">Belongs to the serpin family.</text>
</comment>
<gene>
    <name evidence="15" type="ORF">APTSU1_001297800</name>
</gene>
<keyword evidence="3" id="KW-0813">Transport</keyword>
<keyword evidence="4" id="KW-0964">Secreted</keyword>
<evidence type="ECO:0000256" key="1">
    <source>
        <dbReference type="ARBA" id="ARBA00004613"/>
    </source>
</evidence>